<dbReference type="EMBL" id="KL495507">
    <property type="protein sequence ID" value="KFO12701.1"/>
    <property type="molecule type" value="Genomic_DNA"/>
</dbReference>
<feature type="non-terminal residue" evidence="1">
    <location>
        <position position="100"/>
    </location>
</feature>
<dbReference type="Proteomes" id="UP000053309">
    <property type="component" value="Unassembled WGS sequence"/>
</dbReference>
<gene>
    <name evidence="1" type="ORF">N312_07710</name>
</gene>
<evidence type="ECO:0000313" key="1">
    <source>
        <dbReference type="EMBL" id="KFO12701.1"/>
    </source>
</evidence>
<sequence length="100" mass="10991">NSDNHCILIHAGKRLPVKARLQQLCPLISSAAWVRRAEREGFLAFCSAELVELIRVTVTSASAQKKGQWLCLDAQLFSRQLENNTVKAHGTHAAGLEALL</sequence>
<protein>
    <submittedName>
        <fullName evidence="1">Uncharacterized protein</fullName>
    </submittedName>
</protein>
<name>A0A087VJA9_BALRE</name>
<organism evidence="1 2">
    <name type="scientific">Balearica regulorum gibbericeps</name>
    <name type="common">East African grey crowned-crane</name>
    <dbReference type="NCBI Taxonomy" id="100784"/>
    <lineage>
        <taxon>Eukaryota</taxon>
        <taxon>Metazoa</taxon>
        <taxon>Chordata</taxon>
        <taxon>Craniata</taxon>
        <taxon>Vertebrata</taxon>
        <taxon>Euteleostomi</taxon>
        <taxon>Archelosauria</taxon>
        <taxon>Archosauria</taxon>
        <taxon>Dinosauria</taxon>
        <taxon>Saurischia</taxon>
        <taxon>Theropoda</taxon>
        <taxon>Coelurosauria</taxon>
        <taxon>Aves</taxon>
        <taxon>Neognathae</taxon>
        <taxon>Neoaves</taxon>
        <taxon>Gruiformes</taxon>
        <taxon>Gruidae</taxon>
        <taxon>Balearica</taxon>
    </lineage>
</organism>
<keyword evidence="2" id="KW-1185">Reference proteome</keyword>
<proteinExistence type="predicted"/>
<reference evidence="1 2" key="1">
    <citation type="submission" date="2014-04" db="EMBL/GenBank/DDBJ databases">
        <title>Genome evolution of avian class.</title>
        <authorList>
            <person name="Zhang G."/>
            <person name="Li C."/>
        </authorList>
    </citation>
    <scope>NUCLEOTIDE SEQUENCE [LARGE SCALE GENOMIC DNA]</scope>
    <source>
        <strain evidence="1">BGI_N312</strain>
    </source>
</reference>
<evidence type="ECO:0000313" key="2">
    <source>
        <dbReference type="Proteomes" id="UP000053309"/>
    </source>
</evidence>
<dbReference type="AlphaFoldDB" id="A0A087VJA9"/>
<feature type="non-terminal residue" evidence="1">
    <location>
        <position position="1"/>
    </location>
</feature>
<accession>A0A087VJA9</accession>